<gene>
    <name evidence="2" type="ORF">Krac_2932</name>
</gene>
<reference evidence="2 3" key="1">
    <citation type="journal article" date="2011" name="Stand. Genomic Sci.">
        <title>Non-contiguous finished genome sequence and contextual data of the filamentous soil bacterium Ktedonobacter racemifer type strain (SOSP1-21).</title>
        <authorList>
            <person name="Chang Y.J."/>
            <person name="Land M."/>
            <person name="Hauser L."/>
            <person name="Chertkov O."/>
            <person name="Del Rio T.G."/>
            <person name="Nolan M."/>
            <person name="Copeland A."/>
            <person name="Tice H."/>
            <person name="Cheng J.F."/>
            <person name="Lucas S."/>
            <person name="Han C."/>
            <person name="Goodwin L."/>
            <person name="Pitluck S."/>
            <person name="Ivanova N."/>
            <person name="Ovchinikova G."/>
            <person name="Pati A."/>
            <person name="Chen A."/>
            <person name="Palaniappan K."/>
            <person name="Mavromatis K."/>
            <person name="Liolios K."/>
            <person name="Brettin T."/>
            <person name="Fiebig A."/>
            <person name="Rohde M."/>
            <person name="Abt B."/>
            <person name="Goker M."/>
            <person name="Detter J.C."/>
            <person name="Woyke T."/>
            <person name="Bristow J."/>
            <person name="Eisen J.A."/>
            <person name="Markowitz V."/>
            <person name="Hugenholtz P."/>
            <person name="Kyrpides N.C."/>
            <person name="Klenk H.P."/>
            <person name="Lapidus A."/>
        </authorList>
    </citation>
    <scope>NUCLEOTIDE SEQUENCE [LARGE SCALE GENOMIC DNA]</scope>
    <source>
        <strain evidence="3">DSM 44963</strain>
    </source>
</reference>
<sequence>MKAVICKAYGPPESLVVEEHEPLQAGAGQVVVSVKACGVNFPDTLIIQGKYQFKPPLPFSPGSEIAGIVKEVGPGVASVKVGDPVIVFTGHGGFAEEVVAEASQLIPMPPQVDFPLAASFVLAYGTSHYALKGRAQLQPGETLLVLGAAGGVGLAAVELGKAMGARVIAAASSADKLDICRQYGADEVINYTSEDLRERIKTLTNGEGVDVVYDPVGGAYAEPALRGMAWGGRYLVVGFTTGEIPRIPLNLTLLKGCSIVGVFWGSFTAREPQRNQEYLSELFAWLQAGKVKPLISAKYPLERAPEALRDMMERKVKGKVVLVAEP</sequence>
<dbReference type="PANTHER" id="PTHR43677">
    <property type="entry name" value="SHORT-CHAIN DEHYDROGENASE/REDUCTASE"/>
    <property type="match status" value="1"/>
</dbReference>
<dbReference type="OrthoDB" id="9792162at2"/>
<dbReference type="GO" id="GO:0016491">
    <property type="term" value="F:oxidoreductase activity"/>
    <property type="evidence" value="ECO:0007669"/>
    <property type="project" value="InterPro"/>
</dbReference>
<evidence type="ECO:0000313" key="3">
    <source>
        <dbReference type="Proteomes" id="UP000004508"/>
    </source>
</evidence>
<dbReference type="CDD" id="cd08241">
    <property type="entry name" value="QOR1"/>
    <property type="match status" value="1"/>
</dbReference>
<dbReference type="Gene3D" id="3.40.50.720">
    <property type="entry name" value="NAD(P)-binding Rossmann-like Domain"/>
    <property type="match status" value="1"/>
</dbReference>
<feature type="domain" description="Enoyl reductase (ER)" evidence="1">
    <location>
        <begin position="10"/>
        <end position="322"/>
    </location>
</feature>
<dbReference type="EMBL" id="ADVG01000004">
    <property type="protein sequence ID" value="EFH82148.1"/>
    <property type="molecule type" value="Genomic_DNA"/>
</dbReference>
<dbReference type="SMART" id="SM00829">
    <property type="entry name" value="PKS_ER"/>
    <property type="match status" value="1"/>
</dbReference>
<comment type="caution">
    <text evidence="2">The sequence shown here is derived from an EMBL/GenBank/DDBJ whole genome shotgun (WGS) entry which is preliminary data.</text>
</comment>
<organism evidence="2 3">
    <name type="scientific">Ktedonobacter racemifer DSM 44963</name>
    <dbReference type="NCBI Taxonomy" id="485913"/>
    <lineage>
        <taxon>Bacteria</taxon>
        <taxon>Bacillati</taxon>
        <taxon>Chloroflexota</taxon>
        <taxon>Ktedonobacteria</taxon>
        <taxon>Ktedonobacterales</taxon>
        <taxon>Ktedonobacteraceae</taxon>
        <taxon>Ktedonobacter</taxon>
    </lineage>
</organism>
<dbReference type="InterPro" id="IPR011032">
    <property type="entry name" value="GroES-like_sf"/>
</dbReference>
<dbReference type="AlphaFoldDB" id="D6U008"/>
<dbReference type="InterPro" id="IPR013154">
    <property type="entry name" value="ADH-like_N"/>
</dbReference>
<dbReference type="SUPFAM" id="SSF51735">
    <property type="entry name" value="NAD(P)-binding Rossmann-fold domains"/>
    <property type="match status" value="1"/>
</dbReference>
<dbReference type="Proteomes" id="UP000004508">
    <property type="component" value="Unassembled WGS sequence"/>
</dbReference>
<dbReference type="Pfam" id="PF00107">
    <property type="entry name" value="ADH_zinc_N"/>
    <property type="match status" value="1"/>
</dbReference>
<evidence type="ECO:0000259" key="1">
    <source>
        <dbReference type="SMART" id="SM00829"/>
    </source>
</evidence>
<dbReference type="InParanoid" id="D6U008"/>
<dbReference type="RefSeq" id="WP_007920019.1">
    <property type="nucleotide sequence ID" value="NZ_ADVG01000004.1"/>
</dbReference>
<keyword evidence="3" id="KW-1185">Reference proteome</keyword>
<dbReference type="PANTHER" id="PTHR43677:SF4">
    <property type="entry name" value="QUINONE OXIDOREDUCTASE-LIKE PROTEIN 2"/>
    <property type="match status" value="1"/>
</dbReference>
<evidence type="ECO:0000313" key="2">
    <source>
        <dbReference type="EMBL" id="EFH82148.1"/>
    </source>
</evidence>
<dbReference type="InterPro" id="IPR013149">
    <property type="entry name" value="ADH-like_C"/>
</dbReference>
<dbReference type="STRING" id="485913.Krac_2932"/>
<dbReference type="eggNOG" id="COG0604">
    <property type="taxonomic scope" value="Bacteria"/>
</dbReference>
<name>D6U008_KTERA</name>
<dbReference type="Pfam" id="PF08240">
    <property type="entry name" value="ADH_N"/>
    <property type="match status" value="1"/>
</dbReference>
<accession>D6U008</accession>
<dbReference type="SUPFAM" id="SSF50129">
    <property type="entry name" value="GroES-like"/>
    <property type="match status" value="1"/>
</dbReference>
<dbReference type="Gene3D" id="3.90.180.10">
    <property type="entry name" value="Medium-chain alcohol dehydrogenases, catalytic domain"/>
    <property type="match status" value="1"/>
</dbReference>
<dbReference type="InterPro" id="IPR051397">
    <property type="entry name" value="Zn-ADH-like_protein"/>
</dbReference>
<dbReference type="InterPro" id="IPR020843">
    <property type="entry name" value="ER"/>
</dbReference>
<proteinExistence type="predicted"/>
<dbReference type="InterPro" id="IPR036291">
    <property type="entry name" value="NAD(P)-bd_dom_sf"/>
</dbReference>
<protein>
    <submittedName>
        <fullName evidence="2">Alcohol dehydrogenase zinc-binding domain protein</fullName>
    </submittedName>
</protein>